<dbReference type="InterPro" id="IPR036909">
    <property type="entry name" value="Cyt_c-like_dom_sf"/>
</dbReference>
<dbReference type="SUPFAM" id="SSF46626">
    <property type="entry name" value="Cytochrome c"/>
    <property type="match status" value="1"/>
</dbReference>
<organism evidence="1">
    <name type="scientific">uncultured Sulfurovum sp</name>
    <dbReference type="NCBI Taxonomy" id="269237"/>
    <lineage>
        <taxon>Bacteria</taxon>
        <taxon>Pseudomonadati</taxon>
        <taxon>Campylobacterota</taxon>
        <taxon>Epsilonproteobacteria</taxon>
        <taxon>Campylobacterales</taxon>
        <taxon>Sulfurovaceae</taxon>
        <taxon>Sulfurovum</taxon>
        <taxon>environmental samples</taxon>
    </lineage>
</organism>
<name>A0A6S6TD05_9BACT</name>
<accession>A0A6S6TD05</accession>
<dbReference type="GO" id="GO:0009055">
    <property type="term" value="F:electron transfer activity"/>
    <property type="evidence" value="ECO:0007669"/>
    <property type="project" value="InterPro"/>
</dbReference>
<protein>
    <submittedName>
        <fullName evidence="1">Uncharacterized protein</fullName>
    </submittedName>
</protein>
<proteinExistence type="predicted"/>
<evidence type="ECO:0000313" key="1">
    <source>
        <dbReference type="EMBL" id="CAA6818722.1"/>
    </source>
</evidence>
<reference evidence="1" key="1">
    <citation type="submission" date="2020-01" db="EMBL/GenBank/DDBJ databases">
        <authorList>
            <person name="Meier V. D."/>
            <person name="Meier V D."/>
        </authorList>
    </citation>
    <scope>NUCLEOTIDE SEQUENCE</scope>
    <source>
        <strain evidence="1">HLG_WM_MAG_02</strain>
    </source>
</reference>
<dbReference type="GO" id="GO:0020037">
    <property type="term" value="F:heme binding"/>
    <property type="evidence" value="ECO:0007669"/>
    <property type="project" value="InterPro"/>
</dbReference>
<sequence>MVTLLTAEEIDNTTGLIADKGLGDVKENCTVCHTGRFIVVNGGDKKFWKRKIHIMQNAYGLWKIEKAQEERMLNYLSKNYSKKKEVSINE</sequence>
<dbReference type="EMBL" id="CACVAZ010000118">
    <property type="protein sequence ID" value="CAA6818722.1"/>
    <property type="molecule type" value="Genomic_DNA"/>
</dbReference>
<dbReference type="AlphaFoldDB" id="A0A6S6TD05"/>
<dbReference type="Gene3D" id="1.10.760.10">
    <property type="entry name" value="Cytochrome c-like domain"/>
    <property type="match status" value="1"/>
</dbReference>
<gene>
    <name evidence="1" type="ORF">HELGO_WM18464</name>
</gene>